<feature type="region of interest" description="Disordered" evidence="1">
    <location>
        <begin position="45"/>
        <end position="86"/>
    </location>
</feature>
<protein>
    <submittedName>
        <fullName evidence="2">Uncharacterized protein</fullName>
    </submittedName>
</protein>
<gene>
    <name evidence="2" type="ORF">SGM_4527</name>
</gene>
<feature type="compositionally biased region" description="Low complexity" evidence="1">
    <location>
        <begin position="70"/>
        <end position="86"/>
    </location>
</feature>
<reference evidence="2 3" key="1">
    <citation type="journal article" date="2011" name="J. Bacteriol.">
        <title>Draft genome sequence of the marine bacterium Streptomyces griseoaurantiacus M045, which produces novel manumycin-type antibiotics with a pABA core component.</title>
        <authorList>
            <person name="Li F."/>
            <person name="Jiang P."/>
            <person name="Zheng H."/>
            <person name="Wang S."/>
            <person name="Zhao G."/>
            <person name="Qin S."/>
            <person name="Liu Z."/>
        </authorList>
    </citation>
    <scope>NUCLEOTIDE SEQUENCE [LARGE SCALE GENOMIC DNA]</scope>
    <source>
        <strain evidence="2 3">M045</strain>
    </source>
</reference>
<dbReference type="AlphaFoldDB" id="F3NN13"/>
<evidence type="ECO:0000313" key="3">
    <source>
        <dbReference type="Proteomes" id="UP000003022"/>
    </source>
</evidence>
<evidence type="ECO:0000256" key="1">
    <source>
        <dbReference type="SAM" id="MobiDB-lite"/>
    </source>
</evidence>
<dbReference type="Proteomes" id="UP000003022">
    <property type="component" value="Unassembled WGS sequence"/>
</dbReference>
<dbReference type="STRING" id="996637.SGM_4527"/>
<dbReference type="EMBL" id="AEYX01000041">
    <property type="protein sequence ID" value="EGG45199.1"/>
    <property type="molecule type" value="Genomic_DNA"/>
</dbReference>
<sequence length="124" mass="12986">MDSGNKGYASAPGKERSGRFIVTYITFKTVFRRWNWRETSAVTVEKGTGARGSGAPAPSRWSRGGGAGGSRCPRGARPSTAVGGGPVAPAAALRTVLRIPGVPVIMRLRCALYVNLVKRGALEG</sequence>
<organism evidence="2 3">
    <name type="scientific">Streptomyces griseoaurantiacus M045</name>
    <dbReference type="NCBI Taxonomy" id="996637"/>
    <lineage>
        <taxon>Bacteria</taxon>
        <taxon>Bacillati</taxon>
        <taxon>Actinomycetota</taxon>
        <taxon>Actinomycetes</taxon>
        <taxon>Kitasatosporales</taxon>
        <taxon>Streptomycetaceae</taxon>
        <taxon>Streptomyces</taxon>
        <taxon>Streptomyces aurantiacus group</taxon>
    </lineage>
</organism>
<name>F3NN13_9ACTN</name>
<proteinExistence type="predicted"/>
<keyword evidence="3" id="KW-1185">Reference proteome</keyword>
<accession>F3NN13</accession>
<comment type="caution">
    <text evidence="2">The sequence shown here is derived from an EMBL/GenBank/DDBJ whole genome shotgun (WGS) entry which is preliminary data.</text>
</comment>
<evidence type="ECO:0000313" key="2">
    <source>
        <dbReference type="EMBL" id="EGG45199.1"/>
    </source>
</evidence>